<evidence type="ECO:0000259" key="2">
    <source>
        <dbReference type="Pfam" id="PF13649"/>
    </source>
</evidence>
<dbReference type="GO" id="GO:0008168">
    <property type="term" value="F:methyltransferase activity"/>
    <property type="evidence" value="ECO:0007669"/>
    <property type="project" value="UniProtKB-KW"/>
</dbReference>
<accession>A0A395JIU7</accession>
<dbReference type="InParanoid" id="A0A395JIU7"/>
<comment type="caution">
    <text evidence="3">The sequence shown here is derived from an EMBL/GenBank/DDBJ whole genome shotgun (WGS) entry which is preliminary data.</text>
</comment>
<dbReference type="PANTHER" id="PTHR43861">
    <property type="entry name" value="TRANS-ACONITATE 2-METHYLTRANSFERASE-RELATED"/>
    <property type="match status" value="1"/>
</dbReference>
<dbReference type="SUPFAM" id="SSF53335">
    <property type="entry name" value="S-adenosyl-L-methionine-dependent methyltransferases"/>
    <property type="match status" value="1"/>
</dbReference>
<reference evidence="3 4" key="1">
    <citation type="submission" date="2018-06" db="EMBL/GenBank/DDBJ databases">
        <title>Genomic Encyclopedia of Type Strains, Phase IV (KMG-IV): sequencing the most valuable type-strain genomes for metagenomic binning, comparative biology and taxonomic classification.</title>
        <authorList>
            <person name="Goeker M."/>
        </authorList>
    </citation>
    <scope>NUCLEOTIDE SEQUENCE [LARGE SCALE GENOMIC DNA]</scope>
    <source>
        <strain evidence="3 4">DSM 24032</strain>
    </source>
</reference>
<dbReference type="InterPro" id="IPR029063">
    <property type="entry name" value="SAM-dependent_MTases_sf"/>
</dbReference>
<sequence length="215" mass="24085">MTSHKNTNSKASKFWDKASNKYSKQAISDVPSYEKKLEVSRRYLSAQSRVFEFGCGTGSTALIHAPYVEHIHAIDFSENMIDIAKSKADKEKITNVRFEKASIDNFVAAPESYDAVLGLSVLHLLDDREAAIAKSFELVKPGGVFITSSACLREGYYILLWPLLWLGKLFGQVPTVKFVSVRSLVNSLVAAGFEIDYQWRPAKALWVFIVAKKNK</sequence>
<keyword evidence="3" id="KW-0489">Methyltransferase</keyword>
<feature type="domain" description="Methyltransferase" evidence="2">
    <location>
        <begin position="50"/>
        <end position="143"/>
    </location>
</feature>
<dbReference type="AlphaFoldDB" id="A0A395JIU7"/>
<evidence type="ECO:0000256" key="1">
    <source>
        <dbReference type="ARBA" id="ARBA00022679"/>
    </source>
</evidence>
<organism evidence="3 4">
    <name type="scientific">Arenicella xantha</name>
    <dbReference type="NCBI Taxonomy" id="644221"/>
    <lineage>
        <taxon>Bacteria</taxon>
        <taxon>Pseudomonadati</taxon>
        <taxon>Pseudomonadota</taxon>
        <taxon>Gammaproteobacteria</taxon>
        <taxon>Arenicellales</taxon>
        <taxon>Arenicellaceae</taxon>
        <taxon>Arenicella</taxon>
    </lineage>
</organism>
<dbReference type="CDD" id="cd02440">
    <property type="entry name" value="AdoMet_MTases"/>
    <property type="match status" value="1"/>
</dbReference>
<dbReference type="Proteomes" id="UP000253083">
    <property type="component" value="Unassembled WGS sequence"/>
</dbReference>
<dbReference type="OrthoDB" id="5642573at2"/>
<evidence type="ECO:0000313" key="3">
    <source>
        <dbReference type="EMBL" id="RBP50601.1"/>
    </source>
</evidence>
<gene>
    <name evidence="3" type="ORF">DFR28_10212</name>
</gene>
<dbReference type="Pfam" id="PF13649">
    <property type="entry name" value="Methyltransf_25"/>
    <property type="match status" value="1"/>
</dbReference>
<name>A0A395JIU7_9GAMM</name>
<dbReference type="RefSeq" id="WP_113953447.1">
    <property type="nucleotide sequence ID" value="NZ_QNRT01000002.1"/>
</dbReference>
<keyword evidence="4" id="KW-1185">Reference proteome</keyword>
<keyword evidence="1 3" id="KW-0808">Transferase</keyword>
<dbReference type="Gene3D" id="3.40.50.150">
    <property type="entry name" value="Vaccinia Virus protein VP39"/>
    <property type="match status" value="1"/>
</dbReference>
<dbReference type="GO" id="GO:0032259">
    <property type="term" value="P:methylation"/>
    <property type="evidence" value="ECO:0007669"/>
    <property type="project" value="UniProtKB-KW"/>
</dbReference>
<dbReference type="EMBL" id="QNRT01000002">
    <property type="protein sequence ID" value="RBP50601.1"/>
    <property type="molecule type" value="Genomic_DNA"/>
</dbReference>
<dbReference type="InterPro" id="IPR041698">
    <property type="entry name" value="Methyltransf_25"/>
</dbReference>
<proteinExistence type="predicted"/>
<evidence type="ECO:0000313" key="4">
    <source>
        <dbReference type="Proteomes" id="UP000253083"/>
    </source>
</evidence>
<protein>
    <submittedName>
        <fullName evidence="3">Methyltransferase family protein</fullName>
    </submittedName>
</protein>